<name>C3X9W2_OXAFO</name>
<dbReference type="OrthoDB" id="9798046at2"/>
<dbReference type="STRING" id="847.BRW83_1130"/>
<sequence>MPKKETLIWTCLALADRTELFYSFSHKDEAIFTDETIDEISECLALEETIGQPGRIDGTREIAISDNIVLVFDQVKKQIRILRILFAKALLK</sequence>
<dbReference type="EMBL" id="GG658170">
    <property type="protein sequence ID" value="EEO29988.1"/>
    <property type="molecule type" value="Genomic_DNA"/>
</dbReference>
<evidence type="ECO:0000313" key="1">
    <source>
        <dbReference type="EMBL" id="EEO29988.1"/>
    </source>
</evidence>
<reference evidence="1 2" key="1">
    <citation type="submission" date="2009-02" db="EMBL/GenBank/DDBJ databases">
        <title>The Genome Sequence of Oxalobacter formigenes OXCC13.</title>
        <authorList>
            <consortium name="The Broad Institute Genome Sequencing Platform"/>
            <person name="Ward D."/>
            <person name="Young S.K."/>
            <person name="Kodira C.D."/>
            <person name="Zeng Q."/>
            <person name="Koehrsen M."/>
            <person name="Alvarado L."/>
            <person name="Berlin A."/>
            <person name="Borenstein D."/>
            <person name="Chen Z."/>
            <person name="Engels R."/>
            <person name="Freedman E."/>
            <person name="Gellesch M."/>
            <person name="Goldberg J."/>
            <person name="Griggs A."/>
            <person name="Gujja S."/>
            <person name="Heiman D."/>
            <person name="Hepburn T."/>
            <person name="Howarth C."/>
            <person name="Jen D."/>
            <person name="Larson L."/>
            <person name="Lewis B."/>
            <person name="Mehta T."/>
            <person name="Park D."/>
            <person name="Pearson M."/>
            <person name="Roberts A."/>
            <person name="Saif S."/>
            <person name="Shea T."/>
            <person name="Shenoy N."/>
            <person name="Sisk P."/>
            <person name="Stolte C."/>
            <person name="Sykes S."/>
            <person name="Walk T."/>
            <person name="White J."/>
            <person name="Yandava C."/>
            <person name="Allison M.J."/>
            <person name="Lander E."/>
            <person name="Nusbaum C."/>
            <person name="Galagan J."/>
            <person name="Birren B."/>
        </authorList>
    </citation>
    <scope>NUCLEOTIDE SEQUENCE [LARGE SCALE GENOMIC DNA]</scope>
    <source>
        <strain evidence="1 2">OXCC13</strain>
    </source>
</reference>
<dbReference type="RefSeq" id="WP_005880815.1">
    <property type="nucleotide sequence ID" value="NZ_CP019430.1"/>
</dbReference>
<evidence type="ECO:0000313" key="2">
    <source>
        <dbReference type="Proteomes" id="UP000005089"/>
    </source>
</evidence>
<dbReference type="GeneID" id="77135017"/>
<protein>
    <submittedName>
        <fullName evidence="1">Putative toxin-antitoxin system, toxin component, RelE family</fullName>
    </submittedName>
</protein>
<gene>
    <name evidence="1" type="ORF">OFBG_01016</name>
</gene>
<dbReference type="HOGENOM" id="CLU_147162_11_1_4"/>
<organism evidence="1 2">
    <name type="scientific">Oxalobacter formigenes OXCC13</name>
    <dbReference type="NCBI Taxonomy" id="556269"/>
    <lineage>
        <taxon>Bacteria</taxon>
        <taxon>Pseudomonadati</taxon>
        <taxon>Pseudomonadota</taxon>
        <taxon>Betaproteobacteria</taxon>
        <taxon>Burkholderiales</taxon>
        <taxon>Oxalobacteraceae</taxon>
        <taxon>Oxalobacter</taxon>
    </lineage>
</organism>
<keyword evidence="2" id="KW-1185">Reference proteome</keyword>
<dbReference type="AlphaFoldDB" id="C3X9W2"/>
<accession>C3X9W2</accession>
<dbReference type="Proteomes" id="UP000005089">
    <property type="component" value="Unassembled WGS sequence"/>
</dbReference>
<proteinExistence type="predicted"/>